<dbReference type="EMBL" id="FOIT01000002">
    <property type="protein sequence ID" value="SEV96759.1"/>
    <property type="molecule type" value="Genomic_DNA"/>
</dbReference>
<reference evidence="9 10" key="1">
    <citation type="submission" date="2016-10" db="EMBL/GenBank/DDBJ databases">
        <authorList>
            <person name="Varghese N."/>
            <person name="Submissions S."/>
        </authorList>
    </citation>
    <scope>NUCLEOTIDE SEQUENCE [LARGE SCALE GENOMIC DNA]</scope>
    <source>
        <strain evidence="9 10">IBRC-M10081</strain>
    </source>
</reference>
<dbReference type="InterPro" id="IPR001406">
    <property type="entry name" value="PsdUridine_synth_TruA"/>
</dbReference>
<dbReference type="EC" id="5.4.99.12" evidence="4"/>
<comment type="caution">
    <text evidence="4">Lacks conserved residue(s) required for the propagation of feature annotation.</text>
</comment>
<evidence type="ECO:0000259" key="8">
    <source>
        <dbReference type="Pfam" id="PF01416"/>
    </source>
</evidence>
<dbReference type="InterPro" id="IPR020103">
    <property type="entry name" value="PsdUridine_synth_cat_dom_sf"/>
</dbReference>
<dbReference type="FunFam" id="3.30.70.580:FF:000001">
    <property type="entry name" value="tRNA pseudouridine synthase A"/>
    <property type="match status" value="1"/>
</dbReference>
<dbReference type="NCBIfam" id="TIGR00071">
    <property type="entry name" value="hisT_truA"/>
    <property type="match status" value="1"/>
</dbReference>
<evidence type="ECO:0000256" key="3">
    <source>
        <dbReference type="ARBA" id="ARBA00023235"/>
    </source>
</evidence>
<evidence type="ECO:0000256" key="6">
    <source>
        <dbReference type="PIRSR" id="PIRSR001430-2"/>
    </source>
</evidence>
<proteinExistence type="inferred from homology"/>
<comment type="subunit">
    <text evidence="4">Homodimer.</text>
</comment>
<dbReference type="HAMAP" id="MF_00171">
    <property type="entry name" value="TruA"/>
    <property type="match status" value="1"/>
</dbReference>
<evidence type="ECO:0000256" key="7">
    <source>
        <dbReference type="RuleBase" id="RU003792"/>
    </source>
</evidence>
<dbReference type="GO" id="GO:0160147">
    <property type="term" value="F:tRNA pseudouridine(38-40) synthase activity"/>
    <property type="evidence" value="ECO:0007669"/>
    <property type="project" value="UniProtKB-EC"/>
</dbReference>
<dbReference type="Gene3D" id="3.30.70.660">
    <property type="entry name" value="Pseudouridine synthase I, catalytic domain, C-terminal subdomain"/>
    <property type="match status" value="1"/>
</dbReference>
<evidence type="ECO:0000256" key="5">
    <source>
        <dbReference type="PIRSR" id="PIRSR001430-1"/>
    </source>
</evidence>
<dbReference type="CDD" id="cd02570">
    <property type="entry name" value="PseudoU_synth_EcTruA"/>
    <property type="match status" value="1"/>
</dbReference>
<feature type="active site" description="Nucleophile" evidence="4 5">
    <location>
        <position position="51"/>
    </location>
</feature>
<dbReference type="PIRSF" id="PIRSF001430">
    <property type="entry name" value="tRNA_psdUrid_synth"/>
    <property type="match status" value="1"/>
</dbReference>
<gene>
    <name evidence="4" type="primary">truA</name>
    <name evidence="9" type="ORF">SAMN05192557_1049</name>
</gene>
<dbReference type="Proteomes" id="UP000243605">
    <property type="component" value="Unassembled WGS sequence"/>
</dbReference>
<feature type="domain" description="Pseudouridine synthase I TruA alpha/beta" evidence="8">
    <location>
        <begin position="141"/>
        <end position="241"/>
    </location>
</feature>
<keyword evidence="10" id="KW-1185">Reference proteome</keyword>
<evidence type="ECO:0000313" key="9">
    <source>
        <dbReference type="EMBL" id="SEV96759.1"/>
    </source>
</evidence>
<sequence length="243" mass="27983">MRILINMSYNGKDFHGFQHQPGERTVQGEIEAILSEMHKTFTRIHPASRTDRGVHALDQYIHFDTELNIEPTKWAYILNSRLPDDIYIKSSAEVSEDFHVRYAKSKKTYRYKMYTSVPDPFKNGLAVHIDKNLDINKMNNAARQFIGTHDFTTFSSAKAVIENKVRHIYRCDVETNDDTIELVITGSGFLYNMVRIIVAYLIEVGSGARKDETKELLEATDRTRIPRTAPAAGLYLEEIDYGW</sequence>
<feature type="binding site" evidence="4 6">
    <location>
        <position position="109"/>
    </location>
    <ligand>
        <name>substrate</name>
    </ligand>
</feature>
<dbReference type="AlphaFoldDB" id="A0A662Z2R5"/>
<comment type="catalytic activity">
    <reaction evidence="4 7">
        <text>uridine(38/39/40) in tRNA = pseudouridine(38/39/40) in tRNA</text>
        <dbReference type="Rhea" id="RHEA:22376"/>
        <dbReference type="Rhea" id="RHEA-COMP:10085"/>
        <dbReference type="Rhea" id="RHEA-COMP:10087"/>
        <dbReference type="ChEBI" id="CHEBI:65314"/>
        <dbReference type="ChEBI" id="CHEBI:65315"/>
        <dbReference type="EC" id="5.4.99.12"/>
    </reaction>
</comment>
<dbReference type="InterPro" id="IPR020095">
    <property type="entry name" value="PsdUridine_synth_TruA_C"/>
</dbReference>
<dbReference type="PANTHER" id="PTHR11142:SF0">
    <property type="entry name" value="TRNA PSEUDOURIDINE SYNTHASE-LIKE 1"/>
    <property type="match status" value="1"/>
</dbReference>
<protein>
    <recommendedName>
        <fullName evidence="4">tRNA pseudouridine synthase A</fullName>
        <ecNumber evidence="4">5.4.99.12</ecNumber>
    </recommendedName>
    <alternativeName>
        <fullName evidence="4">tRNA pseudouridine(38-40) synthase</fullName>
    </alternativeName>
    <alternativeName>
        <fullName evidence="4">tRNA pseudouridylate synthase I</fullName>
    </alternativeName>
    <alternativeName>
        <fullName evidence="4">tRNA-uridine isomerase I</fullName>
    </alternativeName>
</protein>
<dbReference type="SUPFAM" id="SSF55120">
    <property type="entry name" value="Pseudouridine synthase"/>
    <property type="match status" value="1"/>
</dbReference>
<evidence type="ECO:0000256" key="1">
    <source>
        <dbReference type="ARBA" id="ARBA00009375"/>
    </source>
</evidence>
<dbReference type="PANTHER" id="PTHR11142">
    <property type="entry name" value="PSEUDOURIDYLATE SYNTHASE"/>
    <property type="match status" value="1"/>
</dbReference>
<dbReference type="RefSeq" id="WP_281242141.1">
    <property type="nucleotide sequence ID" value="NZ_FOIT01000002.1"/>
</dbReference>
<dbReference type="InterPro" id="IPR020097">
    <property type="entry name" value="PsdUridine_synth_TruA_a/b_dom"/>
</dbReference>
<comment type="similarity">
    <text evidence="1 4 7">Belongs to the tRNA pseudouridine synthase TruA family.</text>
</comment>
<keyword evidence="3 4" id="KW-0413">Isomerase</keyword>
<dbReference type="GO" id="GO:0003723">
    <property type="term" value="F:RNA binding"/>
    <property type="evidence" value="ECO:0007669"/>
    <property type="project" value="InterPro"/>
</dbReference>
<accession>A0A662Z2R5</accession>
<name>A0A662Z2R5_9STAP</name>
<evidence type="ECO:0000256" key="4">
    <source>
        <dbReference type="HAMAP-Rule" id="MF_00171"/>
    </source>
</evidence>
<keyword evidence="2 4" id="KW-0819">tRNA processing</keyword>
<dbReference type="Gene3D" id="3.30.70.580">
    <property type="entry name" value="Pseudouridine synthase I, catalytic domain, N-terminal subdomain"/>
    <property type="match status" value="1"/>
</dbReference>
<dbReference type="GO" id="GO:0031119">
    <property type="term" value="P:tRNA pseudouridine synthesis"/>
    <property type="evidence" value="ECO:0007669"/>
    <property type="project" value="UniProtKB-UniRule"/>
</dbReference>
<comment type="function">
    <text evidence="4">Formation of pseudouridine at positions 38, 39 and 40 in the anticodon stem and loop of transfer RNAs.</text>
</comment>
<dbReference type="Pfam" id="PF01416">
    <property type="entry name" value="PseudoU_synth_1"/>
    <property type="match status" value="2"/>
</dbReference>
<evidence type="ECO:0000313" key="10">
    <source>
        <dbReference type="Proteomes" id="UP000243605"/>
    </source>
</evidence>
<evidence type="ECO:0000256" key="2">
    <source>
        <dbReference type="ARBA" id="ARBA00022694"/>
    </source>
</evidence>
<organism evidence="9 10">
    <name type="scientific">Aliicoccus persicus</name>
    <dbReference type="NCBI Taxonomy" id="930138"/>
    <lineage>
        <taxon>Bacteria</taxon>
        <taxon>Bacillati</taxon>
        <taxon>Bacillota</taxon>
        <taxon>Bacilli</taxon>
        <taxon>Bacillales</taxon>
        <taxon>Staphylococcaceae</taxon>
        <taxon>Aliicoccus</taxon>
    </lineage>
</organism>
<dbReference type="InterPro" id="IPR020094">
    <property type="entry name" value="TruA/RsuA/RluB/E/F_N"/>
</dbReference>
<feature type="domain" description="Pseudouridine synthase I TruA alpha/beta" evidence="8">
    <location>
        <begin position="8"/>
        <end position="102"/>
    </location>
</feature>